<evidence type="ECO:0000256" key="1">
    <source>
        <dbReference type="ARBA" id="ARBA00022475"/>
    </source>
</evidence>
<comment type="caution">
    <text evidence="7">The sequence shown here is derived from an EMBL/GenBank/DDBJ whole genome shotgun (WGS) entry which is preliminary data.</text>
</comment>
<dbReference type="PANTHER" id="PTHR22550:SF5">
    <property type="entry name" value="LEUCINE ZIPPER PROTEIN 4"/>
    <property type="match status" value="1"/>
</dbReference>
<dbReference type="EMBL" id="JACNIG010000336">
    <property type="protein sequence ID" value="MBC8433791.1"/>
    <property type="molecule type" value="Genomic_DNA"/>
</dbReference>
<evidence type="ECO:0000259" key="6">
    <source>
        <dbReference type="PROSITE" id="PS50234"/>
    </source>
</evidence>
<dbReference type="InterPro" id="IPR002035">
    <property type="entry name" value="VWF_A"/>
</dbReference>
<dbReference type="InterPro" id="IPR036465">
    <property type="entry name" value="vWFA_dom_sf"/>
</dbReference>
<evidence type="ECO:0000256" key="4">
    <source>
        <dbReference type="ARBA" id="ARBA00023136"/>
    </source>
</evidence>
<dbReference type="Gene3D" id="3.40.50.410">
    <property type="entry name" value="von Willebrand factor, type A domain"/>
    <property type="match status" value="1"/>
</dbReference>
<keyword evidence="4 5" id="KW-0472">Membrane</keyword>
<dbReference type="AlphaFoldDB" id="A0A8J6TNQ1"/>
<feature type="domain" description="VWFA" evidence="6">
    <location>
        <begin position="88"/>
        <end position="286"/>
    </location>
</feature>
<feature type="transmembrane region" description="Helical" evidence="5">
    <location>
        <begin position="305"/>
        <end position="323"/>
    </location>
</feature>
<dbReference type="PRINTS" id="PR00453">
    <property type="entry name" value="VWFADOMAIN"/>
</dbReference>
<evidence type="ECO:0000313" key="8">
    <source>
        <dbReference type="Proteomes" id="UP000605201"/>
    </source>
</evidence>
<dbReference type="CDD" id="cd01467">
    <property type="entry name" value="vWA_BatA_type"/>
    <property type="match status" value="1"/>
</dbReference>
<keyword evidence="2 5" id="KW-0812">Transmembrane</keyword>
<dbReference type="PROSITE" id="PS50234">
    <property type="entry name" value="VWFA"/>
    <property type="match status" value="1"/>
</dbReference>
<proteinExistence type="predicted"/>
<dbReference type="SUPFAM" id="SSF53300">
    <property type="entry name" value="vWA-like"/>
    <property type="match status" value="1"/>
</dbReference>
<dbReference type="Proteomes" id="UP000605201">
    <property type="component" value="Unassembled WGS sequence"/>
</dbReference>
<keyword evidence="3 5" id="KW-1133">Transmembrane helix</keyword>
<dbReference type="InterPro" id="IPR050768">
    <property type="entry name" value="UPF0353/GerABKA_families"/>
</dbReference>
<sequence length="332" mass="37059">MFRFASWYFLLMLAIVPAAILYKKRRQLHPVMGLPALSAVHSIRRSAFLKLHWIMPVLKYTALCLAIAAMARPQMGTRQVSVLTEGVNLVLAVDISESMAALDFKQGNKIVNRLEAVKTVINEFISKRSGDRIGLVVFGTHAYTQLPLTRDYNTISAVLERLKIGAAGKNTAIGDAIGISLKRLEDIKSKSNIIILLTDGQSNTGEFSPQTATEIAVQKGVKIYTVGVGSKGKAPFLIQHPLLGESYIYQHVDFDEDTLKFISKETNGIYFRAADSKSLGKIYDTIDELEKTKVKVKTFAEYRELYIYLLAPSFLLLVVWVILSNTRFLRVP</sequence>
<name>A0A8J6TNQ1_9BACT</name>
<dbReference type="Pfam" id="PF00092">
    <property type="entry name" value="VWA"/>
    <property type="match status" value="1"/>
</dbReference>
<evidence type="ECO:0000256" key="2">
    <source>
        <dbReference type="ARBA" id="ARBA00022692"/>
    </source>
</evidence>
<reference evidence="7 8" key="1">
    <citation type="submission" date="2020-08" db="EMBL/GenBank/DDBJ databases">
        <title>Bridging the membrane lipid divide: bacteria of the FCB group superphylum have the potential to synthesize archaeal ether lipids.</title>
        <authorList>
            <person name="Villanueva L."/>
            <person name="Von Meijenfeldt F.A.B."/>
            <person name="Westbye A.B."/>
            <person name="Yadav S."/>
            <person name="Hopmans E.C."/>
            <person name="Dutilh B.E."/>
            <person name="Sinninghe Damste J.S."/>
        </authorList>
    </citation>
    <scope>NUCLEOTIDE SEQUENCE [LARGE SCALE GENOMIC DNA]</scope>
    <source>
        <strain evidence="7">NIOZ-UU17</strain>
    </source>
</reference>
<dbReference type="InterPro" id="IPR033881">
    <property type="entry name" value="vWA_BatA_type"/>
</dbReference>
<dbReference type="PANTHER" id="PTHR22550">
    <property type="entry name" value="SPORE GERMINATION PROTEIN"/>
    <property type="match status" value="1"/>
</dbReference>
<evidence type="ECO:0000256" key="5">
    <source>
        <dbReference type="SAM" id="Phobius"/>
    </source>
</evidence>
<organism evidence="7 8">
    <name type="scientific">Candidatus Desulfatibia vada</name>
    <dbReference type="NCBI Taxonomy" id="2841696"/>
    <lineage>
        <taxon>Bacteria</taxon>
        <taxon>Pseudomonadati</taxon>
        <taxon>Thermodesulfobacteriota</taxon>
        <taxon>Desulfobacteria</taxon>
        <taxon>Desulfobacterales</taxon>
        <taxon>Desulfobacterales incertae sedis</taxon>
        <taxon>Candidatus Desulfatibia</taxon>
    </lineage>
</organism>
<gene>
    <name evidence="7" type="ORF">H8D96_17920</name>
</gene>
<evidence type="ECO:0000256" key="3">
    <source>
        <dbReference type="ARBA" id="ARBA00022989"/>
    </source>
</evidence>
<dbReference type="SMART" id="SM00327">
    <property type="entry name" value="VWA"/>
    <property type="match status" value="1"/>
</dbReference>
<feature type="transmembrane region" description="Helical" evidence="5">
    <location>
        <begin position="6"/>
        <end position="22"/>
    </location>
</feature>
<protein>
    <submittedName>
        <fullName evidence="7">VWA domain-containing protein</fullName>
    </submittedName>
</protein>
<keyword evidence="1" id="KW-1003">Cell membrane</keyword>
<evidence type="ECO:0000313" key="7">
    <source>
        <dbReference type="EMBL" id="MBC8433791.1"/>
    </source>
</evidence>
<accession>A0A8J6TNQ1</accession>